<reference evidence="1 2" key="1">
    <citation type="submission" date="2024-05" db="EMBL/GenBank/DDBJ databases">
        <title>A draft genome resource for the thread blight pathogen Marasmius tenuissimus strain MS-2.</title>
        <authorList>
            <person name="Yulfo-Soto G.E."/>
            <person name="Baruah I.K."/>
            <person name="Amoako-Attah I."/>
            <person name="Bukari Y."/>
            <person name="Meinhardt L.W."/>
            <person name="Bailey B.A."/>
            <person name="Cohen S.P."/>
        </authorList>
    </citation>
    <scope>NUCLEOTIDE SEQUENCE [LARGE SCALE GENOMIC DNA]</scope>
    <source>
        <strain evidence="1 2">MS-2</strain>
    </source>
</reference>
<protein>
    <recommendedName>
        <fullName evidence="3">F-box protein</fullName>
    </recommendedName>
</protein>
<comment type="caution">
    <text evidence="1">The sequence shown here is derived from an EMBL/GenBank/DDBJ whole genome shotgun (WGS) entry which is preliminary data.</text>
</comment>
<accession>A0ABR3AAY2</accession>
<sequence length="369" mass="41289">MGATLFGNTLEDLTRNGMPALENLHLLGGLLFNDDIYRFFDHAIPPEDARTPVAALLAQSHLLRLVHLASEHLEGFLSLKLNWPSLTELHSVSPLTWNDPGVIIPRISMLCPSLTVLRLEVSFERSADRAPITTASLPGLKTLDLSVTRIEGTYSVLHDSLRLVFQRLEVPRLTHFCLVVDMNRYMERDTAATMPFHDLFLRCGSSLTHLTLGSDFLWGDLQRFQRSLELLPFLLSLHVKGRRDAYAGSEVVYWSDAKPLLRLLATEPIPCPLLEELILDGCGADHVDAIIAFASARPRLKALSVKFGAIDDKPGLQIMKSDHVLATLRDLGEVKGVRVDWIWREGPMAGMVFDHPYAGLDGRLVEWYV</sequence>
<dbReference type="SUPFAM" id="SSF52047">
    <property type="entry name" value="RNI-like"/>
    <property type="match status" value="1"/>
</dbReference>
<organism evidence="1 2">
    <name type="scientific">Marasmius tenuissimus</name>
    <dbReference type="NCBI Taxonomy" id="585030"/>
    <lineage>
        <taxon>Eukaryota</taxon>
        <taxon>Fungi</taxon>
        <taxon>Dikarya</taxon>
        <taxon>Basidiomycota</taxon>
        <taxon>Agaricomycotina</taxon>
        <taxon>Agaricomycetes</taxon>
        <taxon>Agaricomycetidae</taxon>
        <taxon>Agaricales</taxon>
        <taxon>Marasmiineae</taxon>
        <taxon>Marasmiaceae</taxon>
        <taxon>Marasmius</taxon>
    </lineage>
</organism>
<name>A0ABR3AAY2_9AGAR</name>
<dbReference type="Gene3D" id="3.80.10.10">
    <property type="entry name" value="Ribonuclease Inhibitor"/>
    <property type="match status" value="1"/>
</dbReference>
<keyword evidence="2" id="KW-1185">Reference proteome</keyword>
<proteinExistence type="predicted"/>
<evidence type="ECO:0000313" key="1">
    <source>
        <dbReference type="EMBL" id="KAL0070149.1"/>
    </source>
</evidence>
<evidence type="ECO:0008006" key="3">
    <source>
        <dbReference type="Google" id="ProtNLM"/>
    </source>
</evidence>
<dbReference type="EMBL" id="JBBXMP010000008">
    <property type="protein sequence ID" value="KAL0070149.1"/>
    <property type="molecule type" value="Genomic_DNA"/>
</dbReference>
<dbReference type="InterPro" id="IPR032675">
    <property type="entry name" value="LRR_dom_sf"/>
</dbReference>
<dbReference type="Proteomes" id="UP001437256">
    <property type="component" value="Unassembled WGS sequence"/>
</dbReference>
<evidence type="ECO:0000313" key="2">
    <source>
        <dbReference type="Proteomes" id="UP001437256"/>
    </source>
</evidence>
<gene>
    <name evidence="1" type="ORF">AAF712_002639</name>
</gene>